<feature type="transmembrane region" description="Helical" evidence="6">
    <location>
        <begin position="42"/>
        <end position="60"/>
    </location>
</feature>
<feature type="transmembrane region" description="Helical" evidence="6">
    <location>
        <begin position="156"/>
        <end position="180"/>
    </location>
</feature>
<feature type="transmembrane region" description="Helical" evidence="6">
    <location>
        <begin position="125"/>
        <end position="144"/>
    </location>
</feature>
<dbReference type="Pfam" id="PF04193">
    <property type="entry name" value="PQ-loop"/>
    <property type="match status" value="2"/>
</dbReference>
<gene>
    <name evidence="7" type="ORF">LshimejAT787_1003380</name>
</gene>
<evidence type="ECO:0000256" key="2">
    <source>
        <dbReference type="ARBA" id="ARBA00022692"/>
    </source>
</evidence>
<keyword evidence="8" id="KW-1185">Reference proteome</keyword>
<dbReference type="Gene3D" id="1.20.1280.290">
    <property type="match status" value="2"/>
</dbReference>
<keyword evidence="3 6" id="KW-1133">Transmembrane helix</keyword>
<organism evidence="7 8">
    <name type="scientific">Lyophyllum shimeji</name>
    <name type="common">Hon-shimeji</name>
    <name type="synonym">Tricholoma shimeji</name>
    <dbReference type="NCBI Taxonomy" id="47721"/>
    <lineage>
        <taxon>Eukaryota</taxon>
        <taxon>Fungi</taxon>
        <taxon>Dikarya</taxon>
        <taxon>Basidiomycota</taxon>
        <taxon>Agaricomycotina</taxon>
        <taxon>Agaricomycetes</taxon>
        <taxon>Agaricomycetidae</taxon>
        <taxon>Agaricales</taxon>
        <taxon>Tricholomatineae</taxon>
        <taxon>Lyophyllaceae</taxon>
        <taxon>Lyophyllum</taxon>
    </lineage>
</organism>
<evidence type="ECO:0000256" key="4">
    <source>
        <dbReference type="ARBA" id="ARBA00023136"/>
    </source>
</evidence>
<dbReference type="EMBL" id="BRPK01000010">
    <property type="protein sequence ID" value="GLB41738.1"/>
    <property type="molecule type" value="Genomic_DNA"/>
</dbReference>
<protein>
    <recommendedName>
        <fullName evidence="9">PQ loop repeat protein</fullName>
    </recommendedName>
</protein>
<feature type="transmembrane region" description="Helical" evidence="6">
    <location>
        <begin position="186"/>
        <end position="209"/>
    </location>
</feature>
<evidence type="ECO:0000313" key="8">
    <source>
        <dbReference type="Proteomes" id="UP001063166"/>
    </source>
</evidence>
<reference evidence="7" key="1">
    <citation type="submission" date="2022-07" db="EMBL/GenBank/DDBJ databases">
        <title>The genome of Lyophyllum shimeji provides insight into the initial evolution of ectomycorrhizal fungal genome.</title>
        <authorList>
            <person name="Kobayashi Y."/>
            <person name="Shibata T."/>
            <person name="Hirakawa H."/>
            <person name="Shigenobu S."/>
            <person name="Nishiyama T."/>
            <person name="Yamada A."/>
            <person name="Hasebe M."/>
            <person name="Kawaguchi M."/>
        </authorList>
    </citation>
    <scope>NUCLEOTIDE SEQUENCE</scope>
    <source>
        <strain evidence="7">AT787</strain>
    </source>
</reference>
<feature type="region of interest" description="Disordered" evidence="5">
    <location>
        <begin position="229"/>
        <end position="259"/>
    </location>
</feature>
<comment type="subcellular location">
    <subcellularLocation>
        <location evidence="1">Membrane</location>
        <topology evidence="1">Multi-pass membrane protein</topology>
    </subcellularLocation>
</comment>
<comment type="caution">
    <text evidence="7">The sequence shown here is derived from an EMBL/GenBank/DDBJ whole genome shotgun (WGS) entry which is preliminary data.</text>
</comment>
<dbReference type="OrthoDB" id="407617at2759"/>
<name>A0A9P3UQJ9_LYOSH</name>
<dbReference type="PANTHER" id="PTHR16201">
    <property type="entry name" value="SEVEN TRANSMEMBRANE PROTEIN 1-RELATED"/>
    <property type="match status" value="1"/>
</dbReference>
<dbReference type="Proteomes" id="UP001063166">
    <property type="component" value="Unassembled WGS sequence"/>
</dbReference>
<evidence type="ECO:0000313" key="7">
    <source>
        <dbReference type="EMBL" id="GLB41738.1"/>
    </source>
</evidence>
<dbReference type="PANTHER" id="PTHR16201:SF37">
    <property type="entry name" value="PQ-LOOP REPEAT-CONTAINING PROTEIN"/>
    <property type="match status" value="1"/>
</dbReference>
<feature type="transmembrane region" description="Helical" evidence="6">
    <location>
        <begin position="96"/>
        <end position="119"/>
    </location>
</feature>
<keyword evidence="2 6" id="KW-0812">Transmembrane</keyword>
<evidence type="ECO:0000256" key="3">
    <source>
        <dbReference type="ARBA" id="ARBA00022989"/>
    </source>
</evidence>
<accession>A0A9P3UQJ9</accession>
<keyword evidence="4 6" id="KW-0472">Membrane</keyword>
<dbReference type="InterPro" id="IPR006603">
    <property type="entry name" value="PQ-loop_rpt"/>
</dbReference>
<evidence type="ECO:0008006" key="9">
    <source>
        <dbReference type="Google" id="ProtNLM"/>
    </source>
</evidence>
<evidence type="ECO:0000256" key="1">
    <source>
        <dbReference type="ARBA" id="ARBA00004141"/>
    </source>
</evidence>
<feature type="compositionally biased region" description="Polar residues" evidence="5">
    <location>
        <begin position="233"/>
        <end position="245"/>
    </location>
</feature>
<evidence type="ECO:0000256" key="6">
    <source>
        <dbReference type="SAM" id="Phobius"/>
    </source>
</evidence>
<dbReference type="SMART" id="SM00679">
    <property type="entry name" value="CTNS"/>
    <property type="match status" value="2"/>
</dbReference>
<dbReference type="GO" id="GO:0016020">
    <property type="term" value="C:membrane"/>
    <property type="evidence" value="ECO:0007669"/>
    <property type="project" value="UniProtKB-SubCell"/>
</dbReference>
<dbReference type="InterPro" id="IPR051415">
    <property type="entry name" value="LAAT-1"/>
</dbReference>
<proteinExistence type="predicted"/>
<evidence type="ECO:0000256" key="5">
    <source>
        <dbReference type="SAM" id="MobiDB-lite"/>
    </source>
</evidence>
<sequence>MPVNAVAENVLGTIGTICWSGQLIPQIWKSWREHSTVGLSDLLVLLWGISSLPFGVYAIVQKFSIPLIVQPQLFGFLSLFSWGQCLYYGKGKSRTTACLIAGSVMLLTGALEAGLVFAVRPSMNRQAIDFFGVLSAVLIAVGLLPQYWEIIKRKEVIGISIPFMTIDMLGGVFSDLSLVFRPKFDTFAAVTYTLVIVMDGLVIIAALILNPLARRRRRLEAERAERELLPSHGPQQMSQSSTATTIWKPPPTIDRSAIV</sequence>
<dbReference type="AlphaFoldDB" id="A0A9P3UQJ9"/>